<dbReference type="SUPFAM" id="SSF47323">
    <property type="entry name" value="Anticodon-binding domain of a subclass of class I aminoacyl-tRNA synthetases"/>
    <property type="match status" value="1"/>
</dbReference>
<dbReference type="AlphaFoldDB" id="X0XMI9"/>
<evidence type="ECO:0000256" key="7">
    <source>
        <dbReference type="ARBA" id="ARBA00029936"/>
    </source>
</evidence>
<dbReference type="PANTHER" id="PTHR11946">
    <property type="entry name" value="VALYL-TRNA SYNTHETASES"/>
    <property type="match status" value="1"/>
</dbReference>
<gene>
    <name evidence="12" type="ORF">S01H1_74738</name>
</gene>
<evidence type="ECO:0000256" key="5">
    <source>
        <dbReference type="ARBA" id="ARBA00022917"/>
    </source>
</evidence>
<dbReference type="GO" id="GO:0005524">
    <property type="term" value="F:ATP binding"/>
    <property type="evidence" value="ECO:0007669"/>
    <property type="project" value="UniProtKB-KW"/>
</dbReference>
<keyword evidence="5" id="KW-0648">Protein biosynthesis</keyword>
<comment type="catalytic activity">
    <reaction evidence="8">
        <text>tRNA(Val) + L-valine + ATP = L-valyl-tRNA(Val) + AMP + diphosphate</text>
        <dbReference type="Rhea" id="RHEA:10704"/>
        <dbReference type="Rhea" id="RHEA-COMP:9672"/>
        <dbReference type="Rhea" id="RHEA-COMP:9708"/>
        <dbReference type="ChEBI" id="CHEBI:30616"/>
        <dbReference type="ChEBI" id="CHEBI:33019"/>
        <dbReference type="ChEBI" id="CHEBI:57762"/>
        <dbReference type="ChEBI" id="CHEBI:78442"/>
        <dbReference type="ChEBI" id="CHEBI:78537"/>
        <dbReference type="ChEBI" id="CHEBI:456215"/>
        <dbReference type="EC" id="6.1.1.9"/>
    </reaction>
</comment>
<dbReference type="InterPro" id="IPR019499">
    <property type="entry name" value="Val-tRNA_synth_tRNA-bd"/>
</dbReference>
<reference evidence="12" key="1">
    <citation type="journal article" date="2014" name="Front. Microbiol.">
        <title>High frequency of phylogenetically diverse reductive dehalogenase-homologous genes in deep subseafloor sedimentary metagenomes.</title>
        <authorList>
            <person name="Kawai M."/>
            <person name="Futagami T."/>
            <person name="Toyoda A."/>
            <person name="Takaki Y."/>
            <person name="Nishi S."/>
            <person name="Hori S."/>
            <person name="Arai W."/>
            <person name="Tsubouchi T."/>
            <person name="Morono Y."/>
            <person name="Uchiyama I."/>
            <person name="Ito T."/>
            <person name="Fujiyama A."/>
            <person name="Inagaki F."/>
            <person name="Takami H."/>
        </authorList>
    </citation>
    <scope>NUCLEOTIDE SEQUENCE</scope>
    <source>
        <strain evidence="12">Expedition CK06-06</strain>
    </source>
</reference>
<name>X0XMI9_9ZZZZ</name>
<evidence type="ECO:0000256" key="3">
    <source>
        <dbReference type="ARBA" id="ARBA00022741"/>
    </source>
</evidence>
<dbReference type="GO" id="GO:0005829">
    <property type="term" value="C:cytosol"/>
    <property type="evidence" value="ECO:0007669"/>
    <property type="project" value="TreeGrafter"/>
</dbReference>
<protein>
    <recommendedName>
        <fullName evidence="1">valine--tRNA ligase</fullName>
        <ecNumber evidence="1">6.1.1.9</ecNumber>
    </recommendedName>
    <alternativeName>
        <fullName evidence="7">Valyl-tRNA synthetase</fullName>
    </alternativeName>
</protein>
<accession>X0XMI9</accession>
<evidence type="ECO:0000259" key="10">
    <source>
        <dbReference type="Pfam" id="PF08264"/>
    </source>
</evidence>
<dbReference type="PANTHER" id="PTHR11946:SF93">
    <property type="entry name" value="VALINE--TRNA LIGASE, CHLOROPLASTIC_MITOCHONDRIAL 2"/>
    <property type="match status" value="1"/>
</dbReference>
<evidence type="ECO:0000256" key="8">
    <source>
        <dbReference type="ARBA" id="ARBA00047552"/>
    </source>
</evidence>
<sequence>FMPFITEEIWQSLKGHLDYETAESIMVSPYPTTDDGDGDNREDLEIDAEAEKQMAVVIDIVRAIRNARAEFRVEPSRWIEALVAAAETKPAIEAQARAIETLARVRPLTIIGMDGTRPDKAKTIVLEVAEVILPMAGMVDIEAERERLKKESEVTQAEIARLEARLNDENFISKAPPDVVERERKKLATQRDRLMRLGERLSQLS</sequence>
<dbReference type="GO" id="GO:0006438">
    <property type="term" value="P:valyl-tRNA aminoacylation"/>
    <property type="evidence" value="ECO:0007669"/>
    <property type="project" value="InterPro"/>
</dbReference>
<dbReference type="EC" id="6.1.1.9" evidence="1"/>
<dbReference type="SUPFAM" id="SSF46589">
    <property type="entry name" value="tRNA-binding arm"/>
    <property type="match status" value="1"/>
</dbReference>
<dbReference type="Pfam" id="PF10458">
    <property type="entry name" value="Val_tRNA-synt_C"/>
    <property type="match status" value="1"/>
</dbReference>
<dbReference type="GO" id="GO:0004832">
    <property type="term" value="F:valine-tRNA ligase activity"/>
    <property type="evidence" value="ECO:0007669"/>
    <property type="project" value="UniProtKB-EC"/>
</dbReference>
<dbReference type="FunFam" id="1.10.287.380:FF:000001">
    <property type="entry name" value="Valine--tRNA ligase"/>
    <property type="match status" value="1"/>
</dbReference>
<dbReference type="InterPro" id="IPR002303">
    <property type="entry name" value="Valyl-tRNA_ligase"/>
</dbReference>
<feature type="domain" description="Valyl-tRNA synthetase tRNA-binding arm" evidence="11">
    <location>
        <begin position="140"/>
        <end position="204"/>
    </location>
</feature>
<dbReference type="InterPro" id="IPR009080">
    <property type="entry name" value="tRNAsynth_Ia_anticodon-bd"/>
</dbReference>
<evidence type="ECO:0000256" key="4">
    <source>
        <dbReference type="ARBA" id="ARBA00022840"/>
    </source>
</evidence>
<evidence type="ECO:0000313" key="12">
    <source>
        <dbReference type="EMBL" id="GAG44394.1"/>
    </source>
</evidence>
<feature type="domain" description="Methionyl/Valyl/Leucyl/Isoleucyl-tRNA synthetase anticodon-binding" evidence="10">
    <location>
        <begin position="1"/>
        <end position="78"/>
    </location>
</feature>
<dbReference type="EMBL" id="BARS01050017">
    <property type="protein sequence ID" value="GAG44394.1"/>
    <property type="molecule type" value="Genomic_DNA"/>
</dbReference>
<dbReference type="InterPro" id="IPR010978">
    <property type="entry name" value="tRNA-bd_arm"/>
</dbReference>
<evidence type="ECO:0000256" key="2">
    <source>
        <dbReference type="ARBA" id="ARBA00022598"/>
    </source>
</evidence>
<evidence type="ECO:0000256" key="1">
    <source>
        <dbReference type="ARBA" id="ARBA00013169"/>
    </source>
</evidence>
<keyword evidence="2" id="KW-0436">Ligase</keyword>
<organism evidence="12">
    <name type="scientific">marine sediment metagenome</name>
    <dbReference type="NCBI Taxonomy" id="412755"/>
    <lineage>
        <taxon>unclassified sequences</taxon>
        <taxon>metagenomes</taxon>
        <taxon>ecological metagenomes</taxon>
    </lineage>
</organism>
<proteinExistence type="predicted"/>
<keyword evidence="6" id="KW-0030">Aminoacyl-tRNA synthetase</keyword>
<feature type="coiled-coil region" evidence="9">
    <location>
        <begin position="138"/>
        <end position="200"/>
    </location>
</feature>
<comment type="caution">
    <text evidence="12">The sequence shown here is derived from an EMBL/GenBank/DDBJ whole genome shotgun (WGS) entry which is preliminary data.</text>
</comment>
<keyword evidence="9" id="KW-0175">Coiled coil</keyword>
<dbReference type="Pfam" id="PF08264">
    <property type="entry name" value="Anticodon_1"/>
    <property type="match status" value="1"/>
</dbReference>
<evidence type="ECO:0000256" key="6">
    <source>
        <dbReference type="ARBA" id="ARBA00023146"/>
    </source>
</evidence>
<evidence type="ECO:0000259" key="11">
    <source>
        <dbReference type="Pfam" id="PF10458"/>
    </source>
</evidence>
<keyword evidence="3" id="KW-0547">Nucleotide-binding</keyword>
<dbReference type="Gene3D" id="1.10.730.10">
    <property type="entry name" value="Isoleucyl-tRNA Synthetase, Domain 1"/>
    <property type="match status" value="1"/>
</dbReference>
<evidence type="ECO:0000256" key="9">
    <source>
        <dbReference type="SAM" id="Coils"/>
    </source>
</evidence>
<dbReference type="InterPro" id="IPR037118">
    <property type="entry name" value="Val-tRNA_synth_C_sf"/>
</dbReference>
<dbReference type="InterPro" id="IPR013155">
    <property type="entry name" value="M/V/L/I-tRNA-synth_anticd-bd"/>
</dbReference>
<dbReference type="Gene3D" id="1.10.287.380">
    <property type="entry name" value="Valyl-tRNA synthetase, C-terminal domain"/>
    <property type="match status" value="1"/>
</dbReference>
<feature type="non-terminal residue" evidence="12">
    <location>
        <position position="1"/>
    </location>
</feature>
<keyword evidence="4" id="KW-0067">ATP-binding</keyword>